<dbReference type="SUPFAM" id="SSF53335">
    <property type="entry name" value="S-adenosyl-L-methionine-dependent methyltransferases"/>
    <property type="match status" value="1"/>
</dbReference>
<protein>
    <recommendedName>
        <fullName evidence="2">Methyltransferase type 11 domain-containing protein</fullName>
    </recommendedName>
</protein>
<accession>A0A382I523</accession>
<proteinExistence type="predicted"/>
<gene>
    <name evidence="1" type="ORF">METZ01_LOCUS246665</name>
</gene>
<dbReference type="InterPro" id="IPR029063">
    <property type="entry name" value="SAM-dependent_MTases_sf"/>
</dbReference>
<dbReference type="AlphaFoldDB" id="A0A382I523"/>
<dbReference type="EMBL" id="UINC01064799">
    <property type="protein sequence ID" value="SVB93811.1"/>
    <property type="molecule type" value="Genomic_DNA"/>
</dbReference>
<sequence length="301" mass="34610">MGISTLQAKILFYSTTLGVSFDQTLTLGRQNLYTSKNDIRRYVTKFMNDDLVAGDELDDNEYSEPLFKNLRASLIDSMDNSTYQGATVIHDLNKPIGSDMKDKYSAIIDGGLLEHVFNIPVAIKNCMQMLRVGGHFISFTTANNFCGHGFYQFSPELFFRIFSSINGFDMTLMAIHAGVGTKASTDVYLVKDPDDVKARVEFLSNKELTLVVIAQKIKDTDIFSEFPQQSDYARIWSAKDIESKTFSKEKISTLRAFYKKKIPLSIRNVIYRIYYYRIRYRKTNYWGFARVHKAFVDKLDF</sequence>
<organism evidence="1">
    <name type="scientific">marine metagenome</name>
    <dbReference type="NCBI Taxonomy" id="408172"/>
    <lineage>
        <taxon>unclassified sequences</taxon>
        <taxon>metagenomes</taxon>
        <taxon>ecological metagenomes</taxon>
    </lineage>
</organism>
<evidence type="ECO:0008006" key="2">
    <source>
        <dbReference type="Google" id="ProtNLM"/>
    </source>
</evidence>
<name>A0A382I523_9ZZZZ</name>
<evidence type="ECO:0000313" key="1">
    <source>
        <dbReference type="EMBL" id="SVB93811.1"/>
    </source>
</evidence>
<reference evidence="1" key="1">
    <citation type="submission" date="2018-05" db="EMBL/GenBank/DDBJ databases">
        <authorList>
            <person name="Lanie J.A."/>
            <person name="Ng W.-L."/>
            <person name="Kazmierczak K.M."/>
            <person name="Andrzejewski T.M."/>
            <person name="Davidsen T.M."/>
            <person name="Wayne K.J."/>
            <person name="Tettelin H."/>
            <person name="Glass J.I."/>
            <person name="Rusch D."/>
            <person name="Podicherti R."/>
            <person name="Tsui H.-C.T."/>
            <person name="Winkler M.E."/>
        </authorList>
    </citation>
    <scope>NUCLEOTIDE SEQUENCE</scope>
</reference>